<dbReference type="AlphaFoldDB" id="A0A6A4I1A0"/>
<accession>A0A6A4I1A0</accession>
<protein>
    <submittedName>
        <fullName evidence="1">Uncharacterized protein</fullName>
    </submittedName>
</protein>
<organism evidence="1 2">
    <name type="scientific">Gymnopus androsaceus JB14</name>
    <dbReference type="NCBI Taxonomy" id="1447944"/>
    <lineage>
        <taxon>Eukaryota</taxon>
        <taxon>Fungi</taxon>
        <taxon>Dikarya</taxon>
        <taxon>Basidiomycota</taxon>
        <taxon>Agaricomycotina</taxon>
        <taxon>Agaricomycetes</taxon>
        <taxon>Agaricomycetidae</taxon>
        <taxon>Agaricales</taxon>
        <taxon>Marasmiineae</taxon>
        <taxon>Omphalotaceae</taxon>
        <taxon>Gymnopus</taxon>
    </lineage>
</organism>
<keyword evidence="2" id="KW-1185">Reference proteome</keyword>
<evidence type="ECO:0000313" key="1">
    <source>
        <dbReference type="EMBL" id="KAE9405532.1"/>
    </source>
</evidence>
<dbReference type="Proteomes" id="UP000799118">
    <property type="component" value="Unassembled WGS sequence"/>
</dbReference>
<sequence length="70" mass="7340">MASGSYTSAEGGSFNPASYTRHFLGSPMSFRSAAGSYNSRILGYPGSVGSVTMGSPMDMYVLPKLFLAFA</sequence>
<gene>
    <name evidence="1" type="ORF">BT96DRAFT_812085</name>
</gene>
<name>A0A6A4I1A0_9AGAR</name>
<evidence type="ECO:0000313" key="2">
    <source>
        <dbReference type="Proteomes" id="UP000799118"/>
    </source>
</evidence>
<dbReference type="EMBL" id="ML769408">
    <property type="protein sequence ID" value="KAE9405532.1"/>
    <property type="molecule type" value="Genomic_DNA"/>
</dbReference>
<dbReference type="OrthoDB" id="3269380at2759"/>
<proteinExistence type="predicted"/>
<reference evidence="1" key="1">
    <citation type="journal article" date="2019" name="Environ. Microbiol.">
        <title>Fungal ecological strategies reflected in gene transcription - a case study of two litter decomposers.</title>
        <authorList>
            <person name="Barbi F."/>
            <person name="Kohler A."/>
            <person name="Barry K."/>
            <person name="Baskaran P."/>
            <person name="Daum C."/>
            <person name="Fauchery L."/>
            <person name="Ihrmark K."/>
            <person name="Kuo A."/>
            <person name="LaButti K."/>
            <person name="Lipzen A."/>
            <person name="Morin E."/>
            <person name="Grigoriev I.V."/>
            <person name="Henrissat B."/>
            <person name="Lindahl B."/>
            <person name="Martin F."/>
        </authorList>
    </citation>
    <scope>NUCLEOTIDE SEQUENCE</scope>
    <source>
        <strain evidence="1">JB14</strain>
    </source>
</reference>